<protein>
    <submittedName>
        <fullName evidence="2">Uncharacterized protein</fullName>
    </submittedName>
</protein>
<dbReference type="EMBL" id="CP048110">
    <property type="protein sequence ID" value="QHS50012.1"/>
    <property type="molecule type" value="Genomic_DNA"/>
</dbReference>
<feature type="transmembrane region" description="Helical" evidence="1">
    <location>
        <begin position="100"/>
        <end position="124"/>
    </location>
</feature>
<geneLocation type="plasmid" evidence="2">
    <name>unnamed2</name>
</geneLocation>
<name>A0A6P1V7E5_9ENTR</name>
<reference evidence="2 3" key="1">
    <citation type="submission" date="2020-01" db="EMBL/GenBank/DDBJ databases">
        <title>Bactrocera dorsalis gut bacteria genome.</title>
        <authorList>
            <person name="Zhang H."/>
            <person name="Cai Z."/>
        </authorList>
    </citation>
    <scope>NUCLEOTIDE SEQUENCE [LARGE SCALE GENOMIC DNA]</scope>
    <source>
        <strain evidence="2 3">BD177</strain>
        <plasmid evidence="2 3">unnamed2</plasmid>
    </source>
</reference>
<dbReference type="AlphaFoldDB" id="A0A6P1V7E5"/>
<feature type="transmembrane region" description="Helical" evidence="1">
    <location>
        <begin position="71"/>
        <end position="94"/>
    </location>
</feature>
<gene>
    <name evidence="2" type="ORF">GW952_30810</name>
</gene>
<keyword evidence="1" id="KW-1133">Transmembrane helix</keyword>
<dbReference type="Proteomes" id="UP000464389">
    <property type="component" value="Plasmid unnamed2"/>
</dbReference>
<evidence type="ECO:0000313" key="2">
    <source>
        <dbReference type="EMBL" id="QHS50012.1"/>
    </source>
</evidence>
<feature type="transmembrane region" description="Helical" evidence="1">
    <location>
        <begin position="32"/>
        <end position="50"/>
    </location>
</feature>
<accession>A0A6P1V7E5</accession>
<keyword evidence="2" id="KW-0614">Plasmid</keyword>
<feature type="transmembrane region" description="Helical" evidence="1">
    <location>
        <begin position="7"/>
        <end position="26"/>
    </location>
</feature>
<sequence length="137" mass="15171">MKLRLIVCVNYFFALISVVLVFFFSGLSLSPFLPIIFPQFAVLVALLKYVHVKNVLKAAGDLTAINSTLKLPHAVILISVAVALLGFAIIFFHLDMEYKVIILVSGDLAILTLVSIFVMLYPVLVKLDSGIYRKVTK</sequence>
<dbReference type="RefSeq" id="WP_162122788.1">
    <property type="nucleotide sequence ID" value="NZ_CP048110.1"/>
</dbReference>
<organism evidence="2 3">
    <name type="scientific">Klebsiella michiganensis</name>
    <dbReference type="NCBI Taxonomy" id="1134687"/>
    <lineage>
        <taxon>Bacteria</taxon>
        <taxon>Pseudomonadati</taxon>
        <taxon>Pseudomonadota</taxon>
        <taxon>Gammaproteobacteria</taxon>
        <taxon>Enterobacterales</taxon>
        <taxon>Enterobacteriaceae</taxon>
        <taxon>Klebsiella/Raoultella group</taxon>
        <taxon>Klebsiella</taxon>
    </lineage>
</organism>
<keyword evidence="1" id="KW-0812">Transmembrane</keyword>
<evidence type="ECO:0000256" key="1">
    <source>
        <dbReference type="SAM" id="Phobius"/>
    </source>
</evidence>
<evidence type="ECO:0000313" key="3">
    <source>
        <dbReference type="Proteomes" id="UP000464389"/>
    </source>
</evidence>
<keyword evidence="1" id="KW-0472">Membrane</keyword>
<proteinExistence type="predicted"/>